<reference evidence="2" key="1">
    <citation type="journal article" date="2019" name="Int. J. Syst. Evol. Microbiol.">
        <title>The Global Catalogue of Microorganisms (GCM) 10K type strain sequencing project: providing services to taxonomists for standard genome sequencing and annotation.</title>
        <authorList>
            <consortium name="The Broad Institute Genomics Platform"/>
            <consortium name="The Broad Institute Genome Sequencing Center for Infectious Disease"/>
            <person name="Wu L."/>
            <person name="Ma J."/>
        </authorList>
    </citation>
    <scope>NUCLEOTIDE SEQUENCE [LARGE SCALE GENOMIC DNA]</scope>
    <source>
        <strain evidence="2">CCM 8875</strain>
    </source>
</reference>
<keyword evidence="1" id="KW-0378">Hydrolase</keyword>
<dbReference type="RefSeq" id="WP_131574549.1">
    <property type="nucleotide sequence ID" value="NZ_CBCSAJ010000092.1"/>
</dbReference>
<protein>
    <submittedName>
        <fullName evidence="1">SGNH/GDSL hydrolase family protein</fullName>
    </submittedName>
</protein>
<dbReference type="Gene3D" id="3.40.50.1110">
    <property type="entry name" value="SGNH hydrolase"/>
    <property type="match status" value="1"/>
</dbReference>
<dbReference type="InterPro" id="IPR036514">
    <property type="entry name" value="SGNH_hydro_sf"/>
</dbReference>
<dbReference type="EMBL" id="JBHTOQ010000004">
    <property type="protein sequence ID" value="MFD1480643.1"/>
    <property type="molecule type" value="Genomic_DNA"/>
</dbReference>
<organism evidence="1 2">
    <name type="scientific">Paracoccus nototheniae</name>
    <dbReference type="NCBI Taxonomy" id="2489002"/>
    <lineage>
        <taxon>Bacteria</taxon>
        <taxon>Pseudomonadati</taxon>
        <taxon>Pseudomonadota</taxon>
        <taxon>Alphaproteobacteria</taxon>
        <taxon>Rhodobacterales</taxon>
        <taxon>Paracoccaceae</taxon>
        <taxon>Paracoccus</taxon>
    </lineage>
</organism>
<dbReference type="SUPFAM" id="SSF52266">
    <property type="entry name" value="SGNH hydrolase"/>
    <property type="match status" value="1"/>
</dbReference>
<dbReference type="Proteomes" id="UP001597302">
    <property type="component" value="Unassembled WGS sequence"/>
</dbReference>
<keyword evidence="2" id="KW-1185">Reference proteome</keyword>
<name>A0ABW4DUL4_9RHOB</name>
<gene>
    <name evidence="1" type="ORF">ACFQ5P_04995</name>
</gene>
<comment type="caution">
    <text evidence="1">The sequence shown here is derived from an EMBL/GenBank/DDBJ whole genome shotgun (WGS) entry which is preliminary data.</text>
</comment>
<sequence>MTTAPDAAPDANTVYIVGGSNSLLTGGWSHQLADLAGPGLRVVNLSVGAATTLIGIYRLLAQEVPDGAVIVWEYALNEQNHFCHGQSAETLERHLDWFLELCARRSIKVVPLVCWNRAEMDQLDPGAYRRGLDQVLRTRGLQALDLHAGLIAYAGRKGLPVADFYSDNAHYRLGTGFPRWIAALVHHGLKTARVPLPQAAFQGLSLVLALPDRPADGVFSNRVLQAETFGLDQPLRIAARGRLLCCYLIATTSAGAIEVKADNARVGVYSAQSIKGPGQPERLMKHLVLWSGAGDCRQVQGQIVLRRAGWMTSPQVQNLFAWQRRSGEGPAEAILGVLIETRV</sequence>
<accession>A0ABW4DUL4</accession>
<evidence type="ECO:0000313" key="1">
    <source>
        <dbReference type="EMBL" id="MFD1480643.1"/>
    </source>
</evidence>
<dbReference type="GO" id="GO:0016787">
    <property type="term" value="F:hydrolase activity"/>
    <property type="evidence" value="ECO:0007669"/>
    <property type="project" value="UniProtKB-KW"/>
</dbReference>
<proteinExistence type="predicted"/>
<evidence type="ECO:0000313" key="2">
    <source>
        <dbReference type="Proteomes" id="UP001597302"/>
    </source>
</evidence>